<dbReference type="PROSITE" id="PS01359">
    <property type="entry name" value="ZF_PHD_1"/>
    <property type="match status" value="1"/>
</dbReference>
<evidence type="ECO:0000256" key="4">
    <source>
        <dbReference type="ARBA" id="ARBA00022771"/>
    </source>
</evidence>
<sequence length="405" mass="43441">MLVSLDEKNHVISTAAEALTKQLARIDDCFPYIELEISDEARYGSTTHWAYPENRTGKAVASNIPRREAAAVNTLSAAAQQLAEEAAARSDARKQALLAKKNHKQAPGESDFDETNENRQKESKKSHAKVRKAADASLGVGLGITTAPGTNGNAPKRRKVEKGPTGGVVMERALSGVFGNNGTATKGKAASPRETPGPDAAKKKPRTINGTSSRKRNNTVTAAMSPSIASSPIRTTFPDPKALESVASIKPNGIAAIIPDPPVAAATTSKILPEVRLSLKELANGKVEHVLEDSTQTQPTISSGSVISSRKDSVTKKEDTEAIEDDTSSNVPDDDEEDEPGPDEPRYCYCNGVSYGEMVACDADDCKKEWFHLECAGLKVAPRGNAKWYCDECKDRVKSKRLNAR</sequence>
<feature type="binding site" evidence="9">
    <location>
        <position position="393"/>
    </location>
    <ligand>
        <name>Zn(2+)</name>
        <dbReference type="ChEBI" id="CHEBI:29105"/>
        <label>2</label>
    </ligand>
</feature>
<dbReference type="SUPFAM" id="SSF57903">
    <property type="entry name" value="FYVE/PHD zinc finger"/>
    <property type="match status" value="1"/>
</dbReference>
<keyword evidence="5 9" id="KW-0862">Zinc</keyword>
<dbReference type="SMART" id="SM00249">
    <property type="entry name" value="PHD"/>
    <property type="match status" value="1"/>
</dbReference>
<dbReference type="Proteomes" id="UP000005446">
    <property type="component" value="Unassembled WGS sequence"/>
</dbReference>
<feature type="compositionally biased region" description="Polar residues" evidence="11">
    <location>
        <begin position="293"/>
        <end position="308"/>
    </location>
</feature>
<evidence type="ECO:0000256" key="9">
    <source>
        <dbReference type="PIRSR" id="PIRSR628651-51"/>
    </source>
</evidence>
<comment type="similarity">
    <text evidence="2">Belongs to the ING family.</text>
</comment>
<keyword evidence="6" id="KW-0156">Chromatin regulator</keyword>
<keyword evidence="7" id="KW-0539">Nucleus</keyword>
<feature type="compositionally biased region" description="Basic and acidic residues" evidence="11">
    <location>
        <begin position="116"/>
        <end position="125"/>
    </location>
</feature>
<proteinExistence type="inferred from homology"/>
<dbReference type="InterPro" id="IPR019786">
    <property type="entry name" value="Zinc_finger_PHD-type_CS"/>
</dbReference>
<gene>
    <name evidence="13" type="ORF">M7I_7190</name>
</gene>
<feature type="site" description="Histone H3K4me3 binding" evidence="8">
    <location>
        <position position="362"/>
    </location>
</feature>
<feature type="region of interest" description="Disordered" evidence="11">
    <location>
        <begin position="99"/>
        <end position="221"/>
    </location>
</feature>
<evidence type="ECO:0000256" key="1">
    <source>
        <dbReference type="ARBA" id="ARBA00004123"/>
    </source>
</evidence>
<dbReference type="GO" id="GO:0033698">
    <property type="term" value="C:Rpd3L complex"/>
    <property type="evidence" value="ECO:0007669"/>
    <property type="project" value="TreeGrafter"/>
</dbReference>
<organism evidence="13 14">
    <name type="scientific">Glarea lozoyensis (strain ATCC 74030 / MF5533)</name>
    <dbReference type="NCBI Taxonomy" id="1104152"/>
    <lineage>
        <taxon>Eukaryota</taxon>
        <taxon>Fungi</taxon>
        <taxon>Dikarya</taxon>
        <taxon>Ascomycota</taxon>
        <taxon>Pezizomycotina</taxon>
        <taxon>Leotiomycetes</taxon>
        <taxon>Helotiales</taxon>
        <taxon>Helotiaceae</taxon>
        <taxon>Glarea</taxon>
    </lineage>
</organism>
<feature type="domain" description="PHD-type" evidence="12">
    <location>
        <begin position="345"/>
        <end position="396"/>
    </location>
</feature>
<feature type="binding site" evidence="9">
    <location>
        <position position="366"/>
    </location>
    <ligand>
        <name>Zn(2+)</name>
        <dbReference type="ChEBI" id="CHEBI:29105"/>
        <label>2</label>
    </ligand>
</feature>
<dbReference type="FunFam" id="3.30.40.10:FF:000569">
    <property type="entry name" value="Chromatin modification-related protein"/>
    <property type="match status" value="1"/>
</dbReference>
<dbReference type="InterPro" id="IPR028651">
    <property type="entry name" value="ING_fam"/>
</dbReference>
<protein>
    <submittedName>
        <fullName evidence="13">Putative transcriptional regulatory protein PHO23</fullName>
    </submittedName>
</protein>
<feature type="compositionally biased region" description="Acidic residues" evidence="11">
    <location>
        <begin position="321"/>
        <end position="342"/>
    </location>
</feature>
<feature type="site" description="Histone H3K4me3 binding" evidence="8">
    <location>
        <position position="358"/>
    </location>
</feature>
<dbReference type="InParanoid" id="H0EWM0"/>
<dbReference type="PANTHER" id="PTHR10333">
    <property type="entry name" value="INHIBITOR OF GROWTH PROTEIN"/>
    <property type="match status" value="1"/>
</dbReference>
<dbReference type="GO" id="GO:0006355">
    <property type="term" value="P:regulation of DNA-templated transcription"/>
    <property type="evidence" value="ECO:0007669"/>
    <property type="project" value="TreeGrafter"/>
</dbReference>
<dbReference type="PANTHER" id="PTHR10333:SF42">
    <property type="entry name" value="INHIBITOR OF GROWTH PROTEIN 5"/>
    <property type="match status" value="1"/>
</dbReference>
<evidence type="ECO:0000256" key="11">
    <source>
        <dbReference type="SAM" id="MobiDB-lite"/>
    </source>
</evidence>
<comment type="caution">
    <text evidence="13">The sequence shown here is derived from an EMBL/GenBank/DDBJ whole genome shotgun (WGS) entry which is preliminary data.</text>
</comment>
<keyword evidence="3 9" id="KW-0479">Metal-binding</keyword>
<dbReference type="HOGENOM" id="CLU_006204_0_0_1"/>
<evidence type="ECO:0000256" key="5">
    <source>
        <dbReference type="ARBA" id="ARBA00022833"/>
    </source>
</evidence>
<evidence type="ECO:0000256" key="8">
    <source>
        <dbReference type="PIRSR" id="PIRSR628651-50"/>
    </source>
</evidence>
<feature type="site" description="Histone H3K4me3 binding" evidence="8">
    <location>
        <position position="347"/>
    </location>
</feature>
<accession>H0EWM0</accession>
<feature type="binding site" evidence="9">
    <location>
        <position position="372"/>
    </location>
    <ligand>
        <name>Zn(2+)</name>
        <dbReference type="ChEBI" id="CHEBI:29105"/>
        <label>1</label>
    </ligand>
</feature>
<evidence type="ECO:0000256" key="2">
    <source>
        <dbReference type="ARBA" id="ARBA00010210"/>
    </source>
</evidence>
<evidence type="ECO:0000256" key="3">
    <source>
        <dbReference type="ARBA" id="ARBA00022723"/>
    </source>
</evidence>
<keyword evidence="14" id="KW-1185">Reference proteome</keyword>
<feature type="binding site" evidence="9">
    <location>
        <position position="348"/>
    </location>
    <ligand>
        <name>Zn(2+)</name>
        <dbReference type="ChEBI" id="CHEBI:29105"/>
        <label>1</label>
    </ligand>
</feature>
<evidence type="ECO:0000256" key="7">
    <source>
        <dbReference type="ARBA" id="ARBA00023242"/>
    </source>
</evidence>
<reference evidence="13 14" key="1">
    <citation type="journal article" date="2012" name="Eukaryot. Cell">
        <title>Genome sequence of the fungus Glarea lozoyensis: the first genome sequence of a species from the Helotiaceae family.</title>
        <authorList>
            <person name="Youssar L."/>
            <person name="Gruening B.A."/>
            <person name="Erxleben A."/>
            <person name="Guenther S."/>
            <person name="Huettel W."/>
        </authorList>
    </citation>
    <scope>NUCLEOTIDE SEQUENCE [LARGE SCALE GENOMIC DNA]</scope>
    <source>
        <strain evidence="14">ATCC 74030 / MF5533</strain>
    </source>
</reference>
<evidence type="ECO:0000313" key="13">
    <source>
        <dbReference type="EMBL" id="EHK97050.1"/>
    </source>
</evidence>
<feature type="compositionally biased region" description="Basic and acidic residues" evidence="11">
    <location>
        <begin position="309"/>
        <end position="320"/>
    </location>
</feature>
<evidence type="ECO:0000313" key="14">
    <source>
        <dbReference type="Proteomes" id="UP000005446"/>
    </source>
</evidence>
<evidence type="ECO:0000256" key="10">
    <source>
        <dbReference type="PROSITE-ProRule" id="PRU00146"/>
    </source>
</evidence>
<dbReference type="InterPro" id="IPR019787">
    <property type="entry name" value="Znf_PHD-finger"/>
</dbReference>
<keyword evidence="4 10" id="KW-0863">Zinc-finger</keyword>
<feature type="site" description="Histone H3K4me3 binding" evidence="8">
    <location>
        <position position="370"/>
    </location>
</feature>
<dbReference type="GO" id="GO:0070210">
    <property type="term" value="C:Rpd3L-Expanded complex"/>
    <property type="evidence" value="ECO:0007669"/>
    <property type="project" value="TreeGrafter"/>
</dbReference>
<feature type="binding site" evidence="9">
    <location>
        <position position="390"/>
    </location>
    <ligand>
        <name>Zn(2+)</name>
        <dbReference type="ChEBI" id="CHEBI:29105"/>
        <label>2</label>
    </ligand>
</feature>
<dbReference type="CDD" id="cd15505">
    <property type="entry name" value="PHD_ING"/>
    <property type="match status" value="1"/>
</dbReference>
<dbReference type="InterPro" id="IPR011011">
    <property type="entry name" value="Znf_FYVE_PHD"/>
</dbReference>
<evidence type="ECO:0000259" key="12">
    <source>
        <dbReference type="PROSITE" id="PS50016"/>
    </source>
</evidence>
<feature type="binding site" evidence="9">
    <location>
        <position position="350"/>
    </location>
    <ligand>
        <name>Zn(2+)</name>
        <dbReference type="ChEBI" id="CHEBI:29105"/>
        <label>1</label>
    </ligand>
</feature>
<dbReference type="OrthoDB" id="4173905at2759"/>
<feature type="region of interest" description="Disordered" evidence="11">
    <location>
        <begin position="290"/>
        <end position="345"/>
    </location>
</feature>
<dbReference type="InterPro" id="IPR001965">
    <property type="entry name" value="Znf_PHD"/>
</dbReference>
<dbReference type="Gene3D" id="3.30.40.10">
    <property type="entry name" value="Zinc/RING finger domain, C3HC4 (zinc finger)"/>
    <property type="match status" value="1"/>
</dbReference>
<dbReference type="AlphaFoldDB" id="H0EWM0"/>
<dbReference type="GO" id="GO:0008270">
    <property type="term" value="F:zinc ion binding"/>
    <property type="evidence" value="ECO:0007669"/>
    <property type="project" value="UniProtKB-KW"/>
</dbReference>
<dbReference type="InterPro" id="IPR013083">
    <property type="entry name" value="Znf_RING/FYVE/PHD"/>
</dbReference>
<feature type="binding site" evidence="9">
    <location>
        <position position="361"/>
    </location>
    <ligand>
        <name>Zn(2+)</name>
        <dbReference type="ChEBI" id="CHEBI:29105"/>
        <label>2</label>
    </ligand>
</feature>
<evidence type="ECO:0000256" key="6">
    <source>
        <dbReference type="ARBA" id="ARBA00022853"/>
    </source>
</evidence>
<dbReference type="PROSITE" id="PS50016">
    <property type="entry name" value="ZF_PHD_2"/>
    <property type="match status" value="1"/>
</dbReference>
<feature type="binding site" evidence="9">
    <location>
        <position position="375"/>
    </location>
    <ligand>
        <name>Zn(2+)</name>
        <dbReference type="ChEBI" id="CHEBI:29105"/>
        <label>1</label>
    </ligand>
</feature>
<comment type="subcellular location">
    <subcellularLocation>
        <location evidence="1">Nucleus</location>
    </subcellularLocation>
</comment>
<dbReference type="EMBL" id="AGUE01000211">
    <property type="protein sequence ID" value="EHK97050.1"/>
    <property type="molecule type" value="Genomic_DNA"/>
</dbReference>
<dbReference type="GO" id="GO:0006325">
    <property type="term" value="P:chromatin organization"/>
    <property type="evidence" value="ECO:0007669"/>
    <property type="project" value="UniProtKB-KW"/>
</dbReference>
<name>H0EWM0_GLAL7</name>